<organism evidence="2 3">
    <name type="scientific">Candidatus Aquicultor secundus</name>
    <dbReference type="NCBI Taxonomy" id="1973895"/>
    <lineage>
        <taxon>Bacteria</taxon>
        <taxon>Bacillati</taxon>
        <taxon>Actinomycetota</taxon>
        <taxon>Candidatus Aquicultoria</taxon>
        <taxon>Candidatus Aquicultorales</taxon>
        <taxon>Candidatus Aquicultoraceae</taxon>
        <taxon>Candidatus Aquicultor</taxon>
    </lineage>
</organism>
<dbReference type="GO" id="GO:0015074">
    <property type="term" value="P:DNA integration"/>
    <property type="evidence" value="ECO:0007669"/>
    <property type="project" value="InterPro"/>
</dbReference>
<evidence type="ECO:0000259" key="1">
    <source>
        <dbReference type="PROSITE" id="PS50994"/>
    </source>
</evidence>
<dbReference type="PANTHER" id="PTHR46889:SF4">
    <property type="entry name" value="TRANSPOSASE INSO FOR INSERTION SEQUENCE ELEMENT IS911B-RELATED"/>
    <property type="match status" value="1"/>
</dbReference>
<dbReference type="Gene3D" id="3.30.420.10">
    <property type="entry name" value="Ribonuclease H-like superfamily/Ribonuclease H"/>
    <property type="match status" value="1"/>
</dbReference>
<evidence type="ECO:0000313" key="2">
    <source>
        <dbReference type="EMBL" id="PIZ39069.1"/>
    </source>
</evidence>
<dbReference type="InterPro" id="IPR050900">
    <property type="entry name" value="Transposase_IS3/IS150/IS904"/>
</dbReference>
<name>A0A2M7T849_9ACTN</name>
<reference evidence="3" key="1">
    <citation type="submission" date="2017-09" db="EMBL/GenBank/DDBJ databases">
        <title>Depth-based differentiation of microbial function through sediment-hosted aquifers and enrichment of novel symbionts in the deep terrestrial subsurface.</title>
        <authorList>
            <person name="Probst A.J."/>
            <person name="Ladd B."/>
            <person name="Jarett J.K."/>
            <person name="Geller-Mcgrath D.E."/>
            <person name="Sieber C.M.K."/>
            <person name="Emerson J.B."/>
            <person name="Anantharaman K."/>
            <person name="Thomas B.C."/>
            <person name="Malmstrom R."/>
            <person name="Stieglmeier M."/>
            <person name="Klingl A."/>
            <person name="Woyke T."/>
            <person name="Ryan C.M."/>
            <person name="Banfield J.F."/>
        </authorList>
    </citation>
    <scope>NUCLEOTIDE SEQUENCE [LARGE SCALE GENOMIC DNA]</scope>
</reference>
<dbReference type="InterPro" id="IPR036397">
    <property type="entry name" value="RNaseH_sf"/>
</dbReference>
<dbReference type="PANTHER" id="PTHR46889">
    <property type="entry name" value="TRANSPOSASE INSF FOR INSERTION SEQUENCE IS3B-RELATED"/>
    <property type="match status" value="1"/>
</dbReference>
<comment type="caution">
    <text evidence="2">The sequence shown here is derived from an EMBL/GenBank/DDBJ whole genome shotgun (WGS) entry which is preliminary data.</text>
</comment>
<dbReference type="InterPro" id="IPR012337">
    <property type="entry name" value="RNaseH-like_sf"/>
</dbReference>
<dbReference type="SUPFAM" id="SSF53098">
    <property type="entry name" value="Ribonuclease H-like"/>
    <property type="match status" value="1"/>
</dbReference>
<evidence type="ECO:0000313" key="3">
    <source>
        <dbReference type="Proteomes" id="UP000230956"/>
    </source>
</evidence>
<sequence length="98" mass="11030">MPDALLKRLMHIRGLEGVRRGKKYKTTIPDDAAARPADLVDRKFTATRPNQLWVADLTYVRTWAGRCCMALVIDVYSRFIVGWALATHLKTELALGSS</sequence>
<dbReference type="Proteomes" id="UP000230956">
    <property type="component" value="Unassembled WGS sequence"/>
</dbReference>
<dbReference type="PROSITE" id="PS50994">
    <property type="entry name" value="INTEGRASE"/>
    <property type="match status" value="1"/>
</dbReference>
<dbReference type="AlphaFoldDB" id="A0A2M7T849"/>
<dbReference type="EMBL" id="PFNG01000130">
    <property type="protein sequence ID" value="PIZ39069.1"/>
    <property type="molecule type" value="Genomic_DNA"/>
</dbReference>
<gene>
    <name evidence="2" type="ORF">COY37_05460</name>
</gene>
<feature type="domain" description="Integrase catalytic" evidence="1">
    <location>
        <begin position="45"/>
        <end position="98"/>
    </location>
</feature>
<dbReference type="GO" id="GO:0003676">
    <property type="term" value="F:nucleic acid binding"/>
    <property type="evidence" value="ECO:0007669"/>
    <property type="project" value="InterPro"/>
</dbReference>
<accession>A0A2M7T849</accession>
<protein>
    <recommendedName>
        <fullName evidence="1">Integrase catalytic domain-containing protein</fullName>
    </recommendedName>
</protein>
<dbReference type="Pfam" id="PF00665">
    <property type="entry name" value="rve"/>
    <property type="match status" value="1"/>
</dbReference>
<dbReference type="InterPro" id="IPR001584">
    <property type="entry name" value="Integrase_cat-core"/>
</dbReference>
<proteinExistence type="predicted"/>